<sequence>MPPCLPNEEFELTEKLRVILHNSRVIKDMIEAWLVEAGFSPVPRGMVCVVVTSLLPSFDLVDWPFSFCHCKHGRPVEDKGWVREPPYELAYADVEGENSDRSGQEASDRESFVQLERTKVIAEYKVSWGFEFGIERTRRITYEFGYRVALEHFQAKYSNLSVEEDSFAY</sequence>
<reference evidence="1 2" key="1">
    <citation type="journal article" date="2014" name="Agronomy (Basel)">
        <title>A Draft Genome Sequence for Ensete ventricosum, the Drought-Tolerant Tree Against Hunger.</title>
        <authorList>
            <person name="Harrison J."/>
            <person name="Moore K.A."/>
            <person name="Paszkiewicz K."/>
            <person name="Jones T."/>
            <person name="Grant M."/>
            <person name="Ambacheew D."/>
            <person name="Muzemil S."/>
            <person name="Studholme D.J."/>
        </authorList>
    </citation>
    <scope>NUCLEOTIDE SEQUENCE [LARGE SCALE GENOMIC DNA]</scope>
</reference>
<dbReference type="Proteomes" id="UP000287651">
    <property type="component" value="Unassembled WGS sequence"/>
</dbReference>
<comment type="caution">
    <text evidence="1">The sequence shown here is derived from an EMBL/GenBank/DDBJ whole genome shotgun (WGS) entry which is preliminary data.</text>
</comment>
<dbReference type="AlphaFoldDB" id="A0A426ZZC5"/>
<accession>A0A426ZZC5</accession>
<organism evidence="1 2">
    <name type="scientific">Ensete ventricosum</name>
    <name type="common">Abyssinian banana</name>
    <name type="synonym">Musa ensete</name>
    <dbReference type="NCBI Taxonomy" id="4639"/>
    <lineage>
        <taxon>Eukaryota</taxon>
        <taxon>Viridiplantae</taxon>
        <taxon>Streptophyta</taxon>
        <taxon>Embryophyta</taxon>
        <taxon>Tracheophyta</taxon>
        <taxon>Spermatophyta</taxon>
        <taxon>Magnoliopsida</taxon>
        <taxon>Liliopsida</taxon>
        <taxon>Zingiberales</taxon>
        <taxon>Musaceae</taxon>
        <taxon>Ensete</taxon>
    </lineage>
</organism>
<evidence type="ECO:0000313" key="1">
    <source>
        <dbReference type="EMBL" id="RRT69379.1"/>
    </source>
</evidence>
<dbReference type="EMBL" id="AMZH03004361">
    <property type="protein sequence ID" value="RRT69379.1"/>
    <property type="molecule type" value="Genomic_DNA"/>
</dbReference>
<name>A0A426ZZC5_ENSVE</name>
<gene>
    <name evidence="1" type="ORF">B296_00029118</name>
</gene>
<protein>
    <submittedName>
        <fullName evidence="1">Uncharacterized protein</fullName>
    </submittedName>
</protein>
<evidence type="ECO:0000313" key="2">
    <source>
        <dbReference type="Proteomes" id="UP000287651"/>
    </source>
</evidence>
<proteinExistence type="predicted"/>